<dbReference type="RefSeq" id="XP_019639586.1">
    <property type="nucleotide sequence ID" value="XM_019784027.1"/>
</dbReference>
<protein>
    <submittedName>
        <fullName evidence="2 3">Uncharacterized protein LOC109481443</fullName>
    </submittedName>
</protein>
<evidence type="ECO:0000313" key="3">
    <source>
        <dbReference type="RefSeq" id="XP_019639588.1"/>
    </source>
</evidence>
<dbReference type="OrthoDB" id="10062294at2759"/>
<name>A0A6P4ZRW1_BRABE</name>
<dbReference type="GeneID" id="109481443"/>
<gene>
    <name evidence="2 3" type="primary">LOC109481443</name>
</gene>
<dbReference type="RefSeq" id="XP_019639588.1">
    <property type="nucleotide sequence ID" value="XM_019784029.1"/>
</dbReference>
<reference evidence="2 3" key="1">
    <citation type="submission" date="2025-04" db="UniProtKB">
        <authorList>
            <consortium name="RefSeq"/>
        </authorList>
    </citation>
    <scope>IDENTIFICATION</scope>
    <source>
        <tissue evidence="2 3">Gonad</tissue>
    </source>
</reference>
<dbReference type="AlphaFoldDB" id="A0A6P4ZRW1"/>
<keyword evidence="1" id="KW-1185">Reference proteome</keyword>
<dbReference type="Proteomes" id="UP000515135">
    <property type="component" value="Unplaced"/>
</dbReference>
<accession>A0A6P4ZRW1</accession>
<evidence type="ECO:0000313" key="2">
    <source>
        <dbReference type="RefSeq" id="XP_019639586.1"/>
    </source>
</evidence>
<proteinExistence type="predicted"/>
<dbReference type="KEGG" id="bbel:109481443"/>
<organism evidence="1 3">
    <name type="scientific">Branchiostoma belcheri</name>
    <name type="common">Amphioxus</name>
    <dbReference type="NCBI Taxonomy" id="7741"/>
    <lineage>
        <taxon>Eukaryota</taxon>
        <taxon>Metazoa</taxon>
        <taxon>Chordata</taxon>
        <taxon>Cephalochordata</taxon>
        <taxon>Leptocardii</taxon>
        <taxon>Amphioxiformes</taxon>
        <taxon>Branchiostomatidae</taxon>
        <taxon>Branchiostoma</taxon>
    </lineage>
</organism>
<sequence>MMAQTAALLWRQVRPLQTGRLAAAATTPLRLRSGHRRGMATAAEATKDEERFHWKDLPWQAISIGVGIGTLLYKTRKSEELELRRNNLAYVNSQLSQLYGPLYGNRLANHRSYKEALQGHDNLVKFLREAERKWRDPDTTDEGVRLLTRWRKFLFYVMHPLDLKAEEIIRDNAHLFEHGVEEADLFRKFVFHVNYEKMIVANWQEKGEVLGSKEVFEERDFSRETNAGKSDLETFDMFGQVVEHVKETYEKLVERKKSLMREIEERGGH</sequence>
<evidence type="ECO:0000313" key="1">
    <source>
        <dbReference type="Proteomes" id="UP000515135"/>
    </source>
</evidence>